<dbReference type="Gene3D" id="1.10.540.10">
    <property type="entry name" value="Acyl-CoA dehydrogenase/oxidase, N-terminal domain"/>
    <property type="match status" value="1"/>
</dbReference>
<reference evidence="9" key="1">
    <citation type="submission" date="2023-07" db="EMBL/GenBank/DDBJ databases">
        <authorList>
            <person name="Deng Y."/>
            <person name="Zhang Y.-Q."/>
        </authorList>
    </citation>
    <scope>NUCLEOTIDE SEQUENCE [LARGE SCALE GENOMIC DNA]</scope>
    <source>
        <strain evidence="9">CPCC 205710</strain>
    </source>
</reference>
<evidence type="ECO:0000313" key="8">
    <source>
        <dbReference type="EMBL" id="MCT7662056.1"/>
    </source>
</evidence>
<protein>
    <submittedName>
        <fullName evidence="8">Acyl-CoA/acyl-ACP dehydrogenase</fullName>
    </submittedName>
</protein>
<feature type="domain" description="Acyl-CoA dehydrogenase/oxidase N-terminal" evidence="7">
    <location>
        <begin position="6"/>
        <end position="118"/>
    </location>
</feature>
<dbReference type="InterPro" id="IPR037069">
    <property type="entry name" value="AcylCoA_DH/ox_N_sf"/>
</dbReference>
<name>A0ABT2MM57_9MYCO</name>
<keyword evidence="9" id="KW-1185">Reference proteome</keyword>
<evidence type="ECO:0000313" key="9">
    <source>
        <dbReference type="Proteomes" id="UP001206639"/>
    </source>
</evidence>
<keyword evidence="5" id="KW-0560">Oxidoreductase</keyword>
<dbReference type="PANTHER" id="PTHR43884:SF20">
    <property type="entry name" value="ACYL-COA DEHYDROGENASE FADE28"/>
    <property type="match status" value="1"/>
</dbReference>
<keyword evidence="3" id="KW-0285">Flavoprotein</keyword>
<accession>A0ABT2MM57</accession>
<gene>
    <name evidence="8" type="ORF">N4S67_27020</name>
</gene>
<evidence type="ECO:0000256" key="2">
    <source>
        <dbReference type="ARBA" id="ARBA00009347"/>
    </source>
</evidence>
<dbReference type="Proteomes" id="UP001206639">
    <property type="component" value="Unassembled WGS sequence"/>
</dbReference>
<dbReference type="RefSeq" id="WP_260996118.1">
    <property type="nucleotide sequence ID" value="NZ_JAODWD010000007.1"/>
</dbReference>
<comment type="cofactor">
    <cofactor evidence="1">
        <name>FAD</name>
        <dbReference type="ChEBI" id="CHEBI:57692"/>
    </cofactor>
</comment>
<dbReference type="PANTHER" id="PTHR43884">
    <property type="entry name" value="ACYL-COA DEHYDROGENASE"/>
    <property type="match status" value="1"/>
</dbReference>
<dbReference type="InterPro" id="IPR009075">
    <property type="entry name" value="AcylCo_DH/oxidase_C"/>
</dbReference>
<evidence type="ECO:0000259" key="7">
    <source>
        <dbReference type="Pfam" id="PF02771"/>
    </source>
</evidence>
<dbReference type="Pfam" id="PF02771">
    <property type="entry name" value="Acyl-CoA_dh_N"/>
    <property type="match status" value="1"/>
</dbReference>
<evidence type="ECO:0000256" key="3">
    <source>
        <dbReference type="ARBA" id="ARBA00022630"/>
    </source>
</evidence>
<comment type="caution">
    <text evidence="8">The sequence shown here is derived from an EMBL/GenBank/DDBJ whole genome shotgun (WGS) entry which is preliminary data.</text>
</comment>
<feature type="domain" description="Acyl-CoA dehydrogenase/oxidase C-terminal" evidence="6">
    <location>
        <begin position="226"/>
        <end position="349"/>
    </location>
</feature>
<dbReference type="Gene3D" id="2.40.110.10">
    <property type="entry name" value="Butyryl-CoA Dehydrogenase, subunit A, domain 2"/>
    <property type="match status" value="1"/>
</dbReference>
<evidence type="ECO:0000259" key="6">
    <source>
        <dbReference type="Pfam" id="PF00441"/>
    </source>
</evidence>
<proteinExistence type="inferred from homology"/>
<dbReference type="InterPro" id="IPR046373">
    <property type="entry name" value="Acyl-CoA_Oxase/DH_mid-dom_sf"/>
</dbReference>
<dbReference type="Gene3D" id="1.20.140.10">
    <property type="entry name" value="Butyryl-CoA Dehydrogenase, subunit A, domain 3"/>
    <property type="match status" value="1"/>
</dbReference>
<dbReference type="EMBL" id="JAODWD010000007">
    <property type="protein sequence ID" value="MCT7662056.1"/>
    <property type="molecule type" value="Genomic_DNA"/>
</dbReference>
<dbReference type="InterPro" id="IPR013786">
    <property type="entry name" value="AcylCoA_DH/ox_N"/>
</dbReference>
<sequence length="369" mass="38412">MNLELTDEQVALRDTVRHYLAEKAAVATHVRPMLEDPTGTTDEVWQGLAALGATGVLVAEEYGGAGMTMVEAGVVAEALGAALSPGPWLSSAVAAPRALVHVGAGTDVTELLTGIAAGSTIATVGPLRGPRPAAVRTGRRFVLRGELAALPDAAVADVLLVFADNADDTVLFAVDSSSADVTVVPRPHVDPTRKLFDVTLDGVSAHPLGAATADVLTAVVDDVLIASAADAIGAAHKVMSLAIDYAKVRRQFDQPIGSFQAVQHLCVDMYESVELARSGVIHALWAADAAEPAERHLSAVRAKAFAGRLASVGDTAIQVFGGIGFTWEHDAHLYLKRLLSWSALLGGADDYLEQVGAQLVGQVDRKGLQ</sequence>
<dbReference type="InterPro" id="IPR036250">
    <property type="entry name" value="AcylCo_DH-like_C"/>
</dbReference>
<dbReference type="SUPFAM" id="SSF47203">
    <property type="entry name" value="Acyl-CoA dehydrogenase C-terminal domain-like"/>
    <property type="match status" value="1"/>
</dbReference>
<dbReference type="Pfam" id="PF00441">
    <property type="entry name" value="Acyl-CoA_dh_1"/>
    <property type="match status" value="1"/>
</dbReference>
<organism evidence="8 9">
    <name type="scientific">Mycobacterium deserti</name>
    <dbReference type="NCBI Taxonomy" id="2978347"/>
    <lineage>
        <taxon>Bacteria</taxon>
        <taxon>Bacillati</taxon>
        <taxon>Actinomycetota</taxon>
        <taxon>Actinomycetes</taxon>
        <taxon>Mycobacteriales</taxon>
        <taxon>Mycobacteriaceae</taxon>
        <taxon>Mycobacterium</taxon>
    </lineage>
</organism>
<evidence type="ECO:0000256" key="4">
    <source>
        <dbReference type="ARBA" id="ARBA00022827"/>
    </source>
</evidence>
<dbReference type="InterPro" id="IPR009100">
    <property type="entry name" value="AcylCoA_DH/oxidase_NM_dom_sf"/>
</dbReference>
<dbReference type="SUPFAM" id="SSF56645">
    <property type="entry name" value="Acyl-CoA dehydrogenase NM domain-like"/>
    <property type="match status" value="1"/>
</dbReference>
<evidence type="ECO:0000256" key="1">
    <source>
        <dbReference type="ARBA" id="ARBA00001974"/>
    </source>
</evidence>
<evidence type="ECO:0000256" key="5">
    <source>
        <dbReference type="ARBA" id="ARBA00023002"/>
    </source>
</evidence>
<comment type="similarity">
    <text evidence="2">Belongs to the acyl-CoA dehydrogenase family.</text>
</comment>
<keyword evidence="4" id="KW-0274">FAD</keyword>